<gene>
    <name evidence="1" type="ORF">DI536_22205</name>
</gene>
<protein>
    <recommendedName>
        <fullName evidence="3">DUF3604 domain-containing protein</fullName>
    </recommendedName>
</protein>
<sequence length="450" mass="49967">MRWLPLLVLVVGCTKVEEPMAPVTPWSPGVMLTQSHAVNARGFVELRGLIHVHSIYSHDACDGAPHDDNGVYDATCLEDFRRGACQTGDDFFFLTDHGDSFRDNEFPAVLLHDASRGDVLVTRGASASANRLMCPDGRTALIMAGTETGTMPVGLEAHAANRADYGSRDDAVLDAYRATLNGVTLVPHAEDWTVDQLIDLHLDGFEIFNLHRNALQNAGIAAELIFNYVEKQRFDELPHPDLFLAAFELDDREYMDKWGTVLSRGHQRVTTFGSDCHRNTFPQLMGDGERIDSYRRMMSAFSNHLLVKPKADGTWDDRDVKDALRSGRNYGVFEFLGYAEGFDVHAGDVELGGTASVGATITATMPTVRQLDPNVTPPALVMKLLRAKEQGWDEVASVTEGTLEYVSTQPGAYRVEVRMVPKHLLGFAGKRRDFFTKERPWVMSSALYVR</sequence>
<name>A0A2W5T5V0_9BACT</name>
<evidence type="ECO:0000313" key="1">
    <source>
        <dbReference type="EMBL" id="PZR09297.1"/>
    </source>
</evidence>
<dbReference type="AlphaFoldDB" id="A0A2W5T5V0"/>
<proteinExistence type="predicted"/>
<accession>A0A2W5T5V0</accession>
<dbReference type="SUPFAM" id="SSF89550">
    <property type="entry name" value="PHP domain-like"/>
    <property type="match status" value="1"/>
</dbReference>
<organism evidence="1 2">
    <name type="scientific">Archangium gephyra</name>
    <dbReference type="NCBI Taxonomy" id="48"/>
    <lineage>
        <taxon>Bacteria</taxon>
        <taxon>Pseudomonadati</taxon>
        <taxon>Myxococcota</taxon>
        <taxon>Myxococcia</taxon>
        <taxon>Myxococcales</taxon>
        <taxon>Cystobacterineae</taxon>
        <taxon>Archangiaceae</taxon>
        <taxon>Archangium</taxon>
    </lineage>
</organism>
<evidence type="ECO:0008006" key="3">
    <source>
        <dbReference type="Google" id="ProtNLM"/>
    </source>
</evidence>
<dbReference type="EMBL" id="QFQP01000021">
    <property type="protein sequence ID" value="PZR09297.1"/>
    <property type="molecule type" value="Genomic_DNA"/>
</dbReference>
<dbReference type="InterPro" id="IPR016195">
    <property type="entry name" value="Pol/histidinol_Pase-like"/>
</dbReference>
<dbReference type="Gene3D" id="3.20.20.140">
    <property type="entry name" value="Metal-dependent hydrolases"/>
    <property type="match status" value="1"/>
</dbReference>
<evidence type="ECO:0000313" key="2">
    <source>
        <dbReference type="Proteomes" id="UP000249061"/>
    </source>
</evidence>
<dbReference type="Proteomes" id="UP000249061">
    <property type="component" value="Unassembled WGS sequence"/>
</dbReference>
<comment type="caution">
    <text evidence="1">The sequence shown here is derived from an EMBL/GenBank/DDBJ whole genome shotgun (WGS) entry which is preliminary data.</text>
</comment>
<reference evidence="1 2" key="1">
    <citation type="submission" date="2017-08" db="EMBL/GenBank/DDBJ databases">
        <title>Infants hospitalized years apart are colonized by the same room-sourced microbial strains.</title>
        <authorList>
            <person name="Brooks B."/>
            <person name="Olm M.R."/>
            <person name="Firek B.A."/>
            <person name="Baker R."/>
            <person name="Thomas B.C."/>
            <person name="Morowitz M.J."/>
            <person name="Banfield J.F."/>
        </authorList>
    </citation>
    <scope>NUCLEOTIDE SEQUENCE [LARGE SCALE GENOMIC DNA]</scope>
    <source>
        <strain evidence="1">S2_003_000_R2_14</strain>
    </source>
</reference>